<dbReference type="GO" id="GO:0070534">
    <property type="term" value="P:protein K63-linked ubiquitination"/>
    <property type="evidence" value="ECO:0007669"/>
    <property type="project" value="UniProtKB-UniRule"/>
</dbReference>
<evidence type="ECO:0000256" key="7">
    <source>
        <dbReference type="ARBA" id="ARBA00023187"/>
    </source>
</evidence>
<dbReference type="InterPro" id="IPR013915">
    <property type="entry name" value="Prp19_cc"/>
</dbReference>
<dbReference type="PANTHER" id="PTHR43995">
    <property type="entry name" value="PRE-MRNA-PROCESSING FACTOR 19"/>
    <property type="match status" value="1"/>
</dbReference>
<dbReference type="GO" id="GO:0000398">
    <property type="term" value="P:mRNA splicing, via spliceosome"/>
    <property type="evidence" value="ECO:0007669"/>
    <property type="project" value="InterPro"/>
</dbReference>
<dbReference type="PANTHER" id="PTHR43995:SF1">
    <property type="entry name" value="PRE-MRNA-PROCESSING FACTOR 19"/>
    <property type="match status" value="1"/>
</dbReference>
<keyword evidence="8 11" id="KW-0234">DNA repair</keyword>
<dbReference type="UniPathway" id="UPA00143"/>
<dbReference type="Gene3D" id="3.30.40.10">
    <property type="entry name" value="Zinc/RING finger domain, C3HC4 (zinc finger)"/>
    <property type="match status" value="1"/>
</dbReference>
<name>A0A7S3UCC2_9CHLO</name>
<dbReference type="InterPro" id="IPR013083">
    <property type="entry name" value="Znf_RING/FYVE/PHD"/>
</dbReference>
<dbReference type="GO" id="GO:0006281">
    <property type="term" value="P:DNA repair"/>
    <property type="evidence" value="ECO:0007669"/>
    <property type="project" value="UniProtKB-KW"/>
</dbReference>
<feature type="compositionally biased region" description="Basic and acidic residues" evidence="12">
    <location>
        <begin position="127"/>
        <end position="139"/>
    </location>
</feature>
<keyword evidence="4 11" id="KW-0507">mRNA processing</keyword>
<dbReference type="GO" id="GO:0061630">
    <property type="term" value="F:ubiquitin protein ligase activity"/>
    <property type="evidence" value="ECO:0007669"/>
    <property type="project" value="UniProtKB-UniRule"/>
</dbReference>
<evidence type="ECO:0000256" key="8">
    <source>
        <dbReference type="ARBA" id="ARBA00023204"/>
    </source>
</evidence>
<dbReference type="InterPro" id="IPR015943">
    <property type="entry name" value="WD40/YVTN_repeat-like_dom_sf"/>
</dbReference>
<protein>
    <recommendedName>
        <fullName evidence="11">Pre-mRNA-processing factor 19</fullName>
        <ecNumber evidence="11">2.3.2.27</ecNumber>
    </recommendedName>
</protein>
<evidence type="ECO:0000259" key="13">
    <source>
        <dbReference type="SMART" id="SM00504"/>
    </source>
</evidence>
<reference evidence="14" key="1">
    <citation type="submission" date="2021-01" db="EMBL/GenBank/DDBJ databases">
        <authorList>
            <person name="Corre E."/>
            <person name="Pelletier E."/>
            <person name="Niang G."/>
            <person name="Scheremetjew M."/>
            <person name="Finn R."/>
            <person name="Kale V."/>
            <person name="Holt S."/>
            <person name="Cochrane G."/>
            <person name="Meng A."/>
            <person name="Brown T."/>
            <person name="Cohen L."/>
        </authorList>
    </citation>
    <scope>NUCLEOTIDE SEQUENCE</scope>
    <source>
        <strain evidence="14">CCMP1897</strain>
    </source>
</reference>
<dbReference type="PROSITE" id="PS50082">
    <property type="entry name" value="WD_REPEATS_2"/>
    <property type="match status" value="1"/>
</dbReference>
<feature type="repeat" description="WD" evidence="10">
    <location>
        <begin position="401"/>
        <end position="444"/>
    </location>
</feature>
<evidence type="ECO:0000256" key="10">
    <source>
        <dbReference type="PROSITE-ProRule" id="PRU00221"/>
    </source>
</evidence>
<evidence type="ECO:0000256" key="11">
    <source>
        <dbReference type="RuleBase" id="RU367101"/>
    </source>
</evidence>
<dbReference type="Pfam" id="PF00400">
    <property type="entry name" value="WD40"/>
    <property type="match status" value="1"/>
</dbReference>
<evidence type="ECO:0000256" key="4">
    <source>
        <dbReference type="ARBA" id="ARBA00022664"/>
    </source>
</evidence>
<comment type="catalytic activity">
    <reaction evidence="11">
        <text>S-ubiquitinyl-[E2 ubiquitin-conjugating enzyme]-L-cysteine + [acceptor protein]-L-lysine = [E2 ubiquitin-conjugating enzyme]-L-cysteine + N(6)-ubiquitinyl-[acceptor protein]-L-lysine.</text>
        <dbReference type="EC" id="2.3.2.27"/>
    </reaction>
</comment>
<keyword evidence="6 11" id="KW-0227">DNA damage</keyword>
<evidence type="ECO:0000256" key="12">
    <source>
        <dbReference type="SAM" id="MobiDB-lite"/>
    </source>
</evidence>
<dbReference type="GO" id="GO:0071006">
    <property type="term" value="C:U2-type catalytic step 1 spliceosome"/>
    <property type="evidence" value="ECO:0007669"/>
    <property type="project" value="TreeGrafter"/>
</dbReference>
<proteinExistence type="inferred from homology"/>
<dbReference type="Pfam" id="PF08606">
    <property type="entry name" value="Prp19"/>
    <property type="match status" value="1"/>
</dbReference>
<evidence type="ECO:0000256" key="5">
    <source>
        <dbReference type="ARBA" id="ARBA00022728"/>
    </source>
</evidence>
<comment type="pathway">
    <text evidence="11">Protein modification; protein ubiquitination.</text>
</comment>
<organism evidence="14">
    <name type="scientific">Picocystis salinarum</name>
    <dbReference type="NCBI Taxonomy" id="88271"/>
    <lineage>
        <taxon>Eukaryota</taxon>
        <taxon>Viridiplantae</taxon>
        <taxon>Chlorophyta</taxon>
        <taxon>Picocystophyceae</taxon>
        <taxon>Picocystales</taxon>
        <taxon>Picocystaceae</taxon>
        <taxon>Picocystis</taxon>
    </lineage>
</organism>
<evidence type="ECO:0000313" key="14">
    <source>
        <dbReference type="EMBL" id="CAE0610194.1"/>
    </source>
</evidence>
<keyword evidence="5 11" id="KW-0747">Spliceosome</keyword>
<dbReference type="GO" id="GO:0005737">
    <property type="term" value="C:cytoplasm"/>
    <property type="evidence" value="ECO:0007669"/>
    <property type="project" value="TreeGrafter"/>
</dbReference>
<keyword evidence="11" id="KW-0808">Transferase</keyword>
<evidence type="ECO:0000256" key="1">
    <source>
        <dbReference type="ARBA" id="ARBA00004123"/>
    </source>
</evidence>
<comment type="function">
    <text evidence="11">Ubiquitin-protein ligase which is mainly involved pre-mRNA splicing and DNA repair. Required for pre-mRNA splicing as component of the spliceosome.</text>
</comment>
<dbReference type="AlphaFoldDB" id="A0A7S3UCC2"/>
<comment type="similarity">
    <text evidence="2 11">Belongs to the WD repeat PRP19 family.</text>
</comment>
<dbReference type="InterPro" id="IPR036322">
    <property type="entry name" value="WD40_repeat_dom_sf"/>
</dbReference>
<evidence type="ECO:0000256" key="9">
    <source>
        <dbReference type="ARBA" id="ARBA00023242"/>
    </source>
</evidence>
<evidence type="ECO:0000256" key="3">
    <source>
        <dbReference type="ARBA" id="ARBA00022574"/>
    </source>
</evidence>
<dbReference type="SMART" id="SM00320">
    <property type="entry name" value="WD40"/>
    <property type="match status" value="5"/>
</dbReference>
<dbReference type="InterPro" id="IPR003613">
    <property type="entry name" value="Ubox_domain"/>
</dbReference>
<evidence type="ECO:0000256" key="2">
    <source>
        <dbReference type="ARBA" id="ARBA00006388"/>
    </source>
</evidence>
<keyword evidence="9 11" id="KW-0539">Nucleus</keyword>
<dbReference type="EMBL" id="HBIS01004420">
    <property type="protein sequence ID" value="CAE0610194.1"/>
    <property type="molecule type" value="Transcribed_RNA"/>
</dbReference>
<dbReference type="PROSITE" id="PS50294">
    <property type="entry name" value="WD_REPEATS_REGION"/>
    <property type="match status" value="1"/>
</dbReference>
<keyword evidence="11" id="KW-0833">Ubl conjugation pathway</keyword>
<feature type="domain" description="U-box" evidence="13">
    <location>
        <begin position="2"/>
        <end position="66"/>
    </location>
</feature>
<dbReference type="Gene3D" id="2.130.10.10">
    <property type="entry name" value="YVTN repeat-like/Quinoprotein amine dehydrogenase"/>
    <property type="match status" value="1"/>
</dbReference>
<dbReference type="SUPFAM" id="SSF50978">
    <property type="entry name" value="WD40 repeat-like"/>
    <property type="match status" value="1"/>
</dbReference>
<feature type="region of interest" description="Disordered" evidence="12">
    <location>
        <begin position="127"/>
        <end position="166"/>
    </location>
</feature>
<keyword evidence="3 10" id="KW-0853">WD repeat</keyword>
<dbReference type="EC" id="2.3.2.27" evidence="11"/>
<comment type="subcellular location">
    <subcellularLocation>
        <location evidence="1 11">Nucleus</location>
    </subcellularLocation>
</comment>
<dbReference type="InterPro" id="IPR001680">
    <property type="entry name" value="WD40_rpt"/>
</dbReference>
<dbReference type="FunFam" id="3.30.40.10:FF:000027">
    <property type="entry name" value="Pre-mRNA-processing factor 19, putative"/>
    <property type="match status" value="1"/>
</dbReference>
<gene>
    <name evidence="14" type="ORF">PSAL00342_LOCUS4017</name>
</gene>
<dbReference type="SUPFAM" id="SSF57850">
    <property type="entry name" value="RING/U-box"/>
    <property type="match status" value="1"/>
</dbReference>
<evidence type="ECO:0000256" key="6">
    <source>
        <dbReference type="ARBA" id="ARBA00022763"/>
    </source>
</evidence>
<accession>A0A7S3UCC2</accession>
<comment type="subunit">
    <text evidence="11">Homotetramer.</text>
</comment>
<dbReference type="SMART" id="SM00504">
    <property type="entry name" value="Ubox"/>
    <property type="match status" value="1"/>
</dbReference>
<dbReference type="GO" id="GO:0000974">
    <property type="term" value="C:Prp19 complex"/>
    <property type="evidence" value="ECO:0007669"/>
    <property type="project" value="UniProtKB-UniRule"/>
</dbReference>
<sequence>MALRCAVSGQVPNQPVACTRTGVVYEKDVVMQHLEKHGTCPVTGESLRKEDLVELRVEGGEAIAPNETTNMSVPEMLLQLKQQFDASALEKYELRKKLMDARKELSHSLYRYDAACRVIARLMNQKDKPAVQEGDEKSNALRKRTASEALAPPEQNASKAKPSEEKIDRTTAVIEDIANFAATISALRKKRSMPADLLKADECAKFKERSTGLVEDKSNVQISCMCSYGPLVAVGSNVGKVAIFDSTRGQVMEGADIRHENPITSVSFVHSSGLVDSGESAEKAKMLVSDGSGVVRLWAPEGPMYTAKGELPLTGAAAKVVSISMHASGSYFMATGNEDSWYLCDVNKLDCVKVCKDSNASTSGGLTCGAFHPDGMLTCTGLAKGPTTLWDVRSGGLAGQLTGHDSGISSVSFSENGYHMATSDASEDGSVRVWDLRKLQEIKCLPLMPEGKSRICTVQFDNSGRFLLAGGETGISVYGAKQQWRTLYSNSCGPVPAATFGPSARWFTVGSAGNKFTLYGV</sequence>
<keyword evidence="7 11" id="KW-0508">mRNA splicing</keyword>
<dbReference type="InterPro" id="IPR038959">
    <property type="entry name" value="Prp19"/>
</dbReference>